<dbReference type="Proteomes" id="UP001341840">
    <property type="component" value="Unassembled WGS sequence"/>
</dbReference>
<gene>
    <name evidence="1" type="ORF">PIB30_114254</name>
</gene>
<organism evidence="1 2">
    <name type="scientific">Stylosanthes scabra</name>
    <dbReference type="NCBI Taxonomy" id="79078"/>
    <lineage>
        <taxon>Eukaryota</taxon>
        <taxon>Viridiplantae</taxon>
        <taxon>Streptophyta</taxon>
        <taxon>Embryophyta</taxon>
        <taxon>Tracheophyta</taxon>
        <taxon>Spermatophyta</taxon>
        <taxon>Magnoliopsida</taxon>
        <taxon>eudicotyledons</taxon>
        <taxon>Gunneridae</taxon>
        <taxon>Pentapetalae</taxon>
        <taxon>rosids</taxon>
        <taxon>fabids</taxon>
        <taxon>Fabales</taxon>
        <taxon>Fabaceae</taxon>
        <taxon>Papilionoideae</taxon>
        <taxon>50 kb inversion clade</taxon>
        <taxon>dalbergioids sensu lato</taxon>
        <taxon>Dalbergieae</taxon>
        <taxon>Pterocarpus clade</taxon>
        <taxon>Stylosanthes</taxon>
    </lineage>
</organism>
<dbReference type="EMBL" id="JASCZI010100847">
    <property type="protein sequence ID" value="MED6154615.1"/>
    <property type="molecule type" value="Genomic_DNA"/>
</dbReference>
<protein>
    <submittedName>
        <fullName evidence="1">Uncharacterized protein</fullName>
    </submittedName>
</protein>
<proteinExistence type="predicted"/>
<sequence>MRRAVALSFPGKSLVVAHFDAVGTPVLQILERQAHKRESVNDVGHHRPAEVALVLLRIHHYPPAALRLHQMQTGARKHCNYRCARSHIRPK</sequence>
<feature type="non-terminal residue" evidence="1">
    <location>
        <position position="91"/>
    </location>
</feature>
<name>A0ABU6U1V4_9FABA</name>
<reference evidence="1 2" key="1">
    <citation type="journal article" date="2023" name="Plants (Basel)">
        <title>Bridging the Gap: Combining Genomics and Transcriptomics Approaches to Understand Stylosanthes scabra, an Orphan Legume from the Brazilian Caatinga.</title>
        <authorList>
            <person name="Ferreira-Neto J.R.C."/>
            <person name="da Silva M.D."/>
            <person name="Binneck E."/>
            <person name="de Melo N.F."/>
            <person name="da Silva R.H."/>
            <person name="de Melo A.L.T.M."/>
            <person name="Pandolfi V."/>
            <person name="Bustamante F.O."/>
            <person name="Brasileiro-Vidal A.C."/>
            <person name="Benko-Iseppon A.M."/>
        </authorList>
    </citation>
    <scope>NUCLEOTIDE SEQUENCE [LARGE SCALE GENOMIC DNA]</scope>
    <source>
        <tissue evidence="1">Leaves</tissue>
    </source>
</reference>
<evidence type="ECO:0000313" key="2">
    <source>
        <dbReference type="Proteomes" id="UP001341840"/>
    </source>
</evidence>
<comment type="caution">
    <text evidence="1">The sequence shown here is derived from an EMBL/GenBank/DDBJ whole genome shotgun (WGS) entry which is preliminary data.</text>
</comment>
<evidence type="ECO:0000313" key="1">
    <source>
        <dbReference type="EMBL" id="MED6154615.1"/>
    </source>
</evidence>
<keyword evidence="2" id="KW-1185">Reference proteome</keyword>
<accession>A0ABU6U1V4</accession>